<proteinExistence type="predicted"/>
<sequence>MPLNPFVAAAAITAGTMALPFAVTLGATGLGLSAAAIVVMTAQTPNEEDNGELPLVVTPKTVSEEDNGELPLTVNAMGPPADD</sequence>
<evidence type="ECO:0000313" key="2">
    <source>
        <dbReference type="EMBL" id="KAF9550715.1"/>
    </source>
</evidence>
<feature type="region of interest" description="Disordered" evidence="1">
    <location>
        <begin position="62"/>
        <end position="83"/>
    </location>
</feature>
<comment type="caution">
    <text evidence="2">The sequence shown here is derived from an EMBL/GenBank/DDBJ whole genome shotgun (WGS) entry which is preliminary data.</text>
</comment>
<gene>
    <name evidence="2" type="ORF">EC957_012032</name>
</gene>
<name>A0A9P6K815_9FUNG</name>
<evidence type="ECO:0000256" key="1">
    <source>
        <dbReference type="SAM" id="MobiDB-lite"/>
    </source>
</evidence>
<keyword evidence="3" id="KW-1185">Reference proteome</keyword>
<dbReference type="AlphaFoldDB" id="A0A9P6K815"/>
<evidence type="ECO:0000313" key="3">
    <source>
        <dbReference type="Proteomes" id="UP000723463"/>
    </source>
</evidence>
<dbReference type="EMBL" id="JAAAXW010000009">
    <property type="protein sequence ID" value="KAF9550715.1"/>
    <property type="molecule type" value="Genomic_DNA"/>
</dbReference>
<organism evidence="2 3">
    <name type="scientific">Mortierella hygrophila</name>
    <dbReference type="NCBI Taxonomy" id="979708"/>
    <lineage>
        <taxon>Eukaryota</taxon>
        <taxon>Fungi</taxon>
        <taxon>Fungi incertae sedis</taxon>
        <taxon>Mucoromycota</taxon>
        <taxon>Mortierellomycotina</taxon>
        <taxon>Mortierellomycetes</taxon>
        <taxon>Mortierellales</taxon>
        <taxon>Mortierellaceae</taxon>
        <taxon>Mortierella</taxon>
    </lineage>
</organism>
<dbReference type="Proteomes" id="UP000723463">
    <property type="component" value="Unassembled WGS sequence"/>
</dbReference>
<accession>A0A9P6K815</accession>
<reference evidence="2" key="1">
    <citation type="journal article" date="2020" name="Fungal Divers.">
        <title>Resolving the Mortierellaceae phylogeny through synthesis of multi-gene phylogenetics and phylogenomics.</title>
        <authorList>
            <person name="Vandepol N."/>
            <person name="Liber J."/>
            <person name="Desiro A."/>
            <person name="Na H."/>
            <person name="Kennedy M."/>
            <person name="Barry K."/>
            <person name="Grigoriev I.V."/>
            <person name="Miller A.N."/>
            <person name="O'Donnell K."/>
            <person name="Stajich J.E."/>
            <person name="Bonito G."/>
        </authorList>
    </citation>
    <scope>NUCLEOTIDE SEQUENCE</scope>
    <source>
        <strain evidence="2">NRRL 2591</strain>
    </source>
</reference>
<protein>
    <submittedName>
        <fullName evidence="2">Uncharacterized protein</fullName>
    </submittedName>
</protein>